<dbReference type="Gene3D" id="2.40.50.1070">
    <property type="match status" value="1"/>
</dbReference>
<dbReference type="Gene3D" id="3.40.50.150">
    <property type="entry name" value="Vaccinia Virus protein VP39"/>
    <property type="match status" value="1"/>
</dbReference>
<feature type="binding site" evidence="6">
    <location>
        <position position="193"/>
    </location>
    <ligand>
        <name>S-adenosyl-L-methionine</name>
        <dbReference type="ChEBI" id="CHEBI:59789"/>
    </ligand>
</feature>
<dbReference type="AlphaFoldDB" id="A0A2R6XXP7"/>
<keyword evidence="3 6" id="KW-0808">Transferase</keyword>
<reference evidence="8" key="1">
    <citation type="journal article" date="2018" name="Sci. Rep.">
        <title>Lignite coal burning seam in the remote Altai Mountains harbors a hydrogen-driven thermophilic microbial community.</title>
        <authorList>
            <person name="Kadnikov V.V."/>
            <person name="Mardanov A.V."/>
            <person name="Ivasenko D.A."/>
            <person name="Antsiferov D.V."/>
            <person name="Beletsky A.V."/>
            <person name="Karnachuk O.V."/>
            <person name="Ravin N.V."/>
        </authorList>
    </citation>
    <scope>NUCLEOTIDE SEQUENCE [LARGE SCALE GENOMIC DNA]</scope>
</reference>
<accession>A0A2R6XXP7</accession>
<evidence type="ECO:0000256" key="2">
    <source>
        <dbReference type="ARBA" id="ARBA00022603"/>
    </source>
</evidence>
<comment type="similarity">
    <text evidence="6">Belongs to the class I-like SAM-binding methyltransferase superfamily. RNA M5U methyltransferase family.</text>
</comment>
<proteinExistence type="inferred from homology"/>
<dbReference type="GO" id="GO:0051539">
    <property type="term" value="F:4 iron, 4 sulfur cluster binding"/>
    <property type="evidence" value="ECO:0007669"/>
    <property type="project" value="UniProtKB-KW"/>
</dbReference>
<dbReference type="PANTHER" id="PTHR11061:SF45">
    <property type="match status" value="1"/>
</dbReference>
<dbReference type="InterPro" id="IPR010280">
    <property type="entry name" value="U5_MeTrfase_fam"/>
</dbReference>
<keyword evidence="4 6" id="KW-0949">S-adenosyl-L-methionine</keyword>
<dbReference type="FunFam" id="2.40.50.1070:FF:000003">
    <property type="entry name" value="23S rRNA (Uracil-5-)-methyltransferase RumA"/>
    <property type="match status" value="1"/>
</dbReference>
<keyword evidence="1" id="KW-0004">4Fe-4S</keyword>
<gene>
    <name evidence="7" type="ORF">BSOLF_2933</name>
</gene>
<protein>
    <submittedName>
        <fullName evidence="7">RNA methyltransferase, TrmA family</fullName>
    </submittedName>
</protein>
<feature type="binding site" evidence="6">
    <location>
        <position position="164"/>
    </location>
    <ligand>
        <name>S-adenosyl-L-methionine</name>
        <dbReference type="ChEBI" id="CHEBI:59789"/>
    </ligand>
</feature>
<dbReference type="SUPFAM" id="SSF53335">
    <property type="entry name" value="S-adenosyl-L-methionine-dependent methyltransferases"/>
    <property type="match status" value="1"/>
</dbReference>
<evidence type="ECO:0000313" key="7">
    <source>
        <dbReference type="EMBL" id="PTQ55195.1"/>
    </source>
</evidence>
<keyword evidence="5" id="KW-0411">Iron-sulfur</keyword>
<dbReference type="Pfam" id="PF05958">
    <property type="entry name" value="tRNA_U5-meth_tr"/>
    <property type="match status" value="1"/>
</dbReference>
<name>A0A2R6XXP7_9BACL</name>
<dbReference type="InterPro" id="IPR029063">
    <property type="entry name" value="SAM-dependent_MTases_sf"/>
</dbReference>
<feature type="binding site" evidence="6">
    <location>
        <position position="262"/>
    </location>
    <ligand>
        <name>S-adenosyl-L-methionine</name>
        <dbReference type="ChEBI" id="CHEBI:59789"/>
    </ligand>
</feature>
<evidence type="ECO:0000256" key="1">
    <source>
        <dbReference type="ARBA" id="ARBA00022485"/>
    </source>
</evidence>
<feature type="active site" description="Nucleophile" evidence="6">
    <location>
        <position position="289"/>
    </location>
</feature>
<dbReference type="CDD" id="cd02440">
    <property type="entry name" value="AdoMet_MTases"/>
    <property type="match status" value="1"/>
</dbReference>
<comment type="caution">
    <text evidence="7">The sequence shown here is derived from an EMBL/GenBank/DDBJ whole genome shotgun (WGS) entry which is preliminary data.</text>
</comment>
<dbReference type="PANTHER" id="PTHR11061">
    <property type="entry name" value="RNA M5U METHYLTRANSFERASE"/>
    <property type="match status" value="1"/>
</dbReference>
<keyword evidence="1" id="KW-0408">Iron</keyword>
<evidence type="ECO:0000256" key="3">
    <source>
        <dbReference type="ARBA" id="ARBA00022679"/>
    </source>
</evidence>
<keyword evidence="2 6" id="KW-0489">Methyltransferase</keyword>
<sequence length="334" mass="37666">MDHPWGYRNKAQPMTGQSGQTVIAGLHAMGTHCLIELSDCPVQHLRINETILKAKEAIAKLYMPVYDEKKRRGRVRTIVARVSLLTEEVQLTLVLAEDHFPEAQAFVQAIRKSLPYVVSINMNVQDQHTPLVFGAKTRLLWGKEKIEEALGHERYELSPRAFFQLNPIQTVRLYELVEEAAGLTGKESVVDAYAGVGTIALWLAPHAREVRGIESVPEAVKDAESNIRRSGYKHVHITLGRAEKIMQRWAKSGYKPDVVVVDPRRSGLKVSMIQAILTIKPRRLVYVSCNPSTLAKNAQALFKRGYTLSWVRLVDMFPQTAQTIHISILLLMRC</sequence>
<dbReference type="FunFam" id="3.40.50.150:FF:000009">
    <property type="entry name" value="23S rRNA (Uracil(1939)-C(5))-methyltransferase RlmD"/>
    <property type="match status" value="1"/>
</dbReference>
<evidence type="ECO:0000256" key="5">
    <source>
        <dbReference type="ARBA" id="ARBA00023014"/>
    </source>
</evidence>
<evidence type="ECO:0000256" key="6">
    <source>
        <dbReference type="PROSITE-ProRule" id="PRU01024"/>
    </source>
</evidence>
<evidence type="ECO:0000313" key="8">
    <source>
        <dbReference type="Proteomes" id="UP000244338"/>
    </source>
</evidence>
<dbReference type="Proteomes" id="UP000244338">
    <property type="component" value="Unassembled WGS sequence"/>
</dbReference>
<dbReference type="EMBL" id="PEBX01000169">
    <property type="protein sequence ID" value="PTQ55195.1"/>
    <property type="molecule type" value="Genomic_DNA"/>
</dbReference>
<dbReference type="PROSITE" id="PS51687">
    <property type="entry name" value="SAM_MT_RNA_M5U"/>
    <property type="match status" value="1"/>
</dbReference>
<evidence type="ECO:0000256" key="4">
    <source>
        <dbReference type="ARBA" id="ARBA00022691"/>
    </source>
</evidence>
<keyword evidence="1" id="KW-0479">Metal-binding</keyword>
<dbReference type="GO" id="GO:0070475">
    <property type="term" value="P:rRNA base methylation"/>
    <property type="evidence" value="ECO:0007669"/>
    <property type="project" value="TreeGrafter"/>
</dbReference>
<dbReference type="NCBIfam" id="TIGR00479">
    <property type="entry name" value="rumA"/>
    <property type="match status" value="1"/>
</dbReference>
<feature type="binding site" evidence="6">
    <location>
        <position position="214"/>
    </location>
    <ligand>
        <name>S-adenosyl-L-methionine</name>
        <dbReference type="ChEBI" id="CHEBI:59789"/>
    </ligand>
</feature>
<organism evidence="7 8">
    <name type="scientific">Candidatus Carbonibacillus altaicus</name>
    <dbReference type="NCBI Taxonomy" id="2163959"/>
    <lineage>
        <taxon>Bacteria</taxon>
        <taxon>Bacillati</taxon>
        <taxon>Bacillota</taxon>
        <taxon>Bacilli</taxon>
        <taxon>Bacillales</taxon>
        <taxon>Candidatus Carbonibacillus</taxon>
    </lineage>
</organism>
<dbReference type="GO" id="GO:0070041">
    <property type="term" value="F:rRNA (uridine-C5-)-methyltransferase activity"/>
    <property type="evidence" value="ECO:0007669"/>
    <property type="project" value="TreeGrafter"/>
</dbReference>